<dbReference type="Proteomes" id="UP000001514">
    <property type="component" value="Unassembled WGS sequence"/>
</dbReference>
<gene>
    <name evidence="3" type="ORF">SELMODRAFT_78126</name>
</gene>
<dbReference type="EMBL" id="GL377567">
    <property type="protein sequence ID" value="EFJ36295.1"/>
    <property type="molecule type" value="Genomic_DNA"/>
</dbReference>
<evidence type="ECO:0000313" key="4">
    <source>
        <dbReference type="Proteomes" id="UP000001514"/>
    </source>
</evidence>
<dbReference type="SUPFAM" id="SSF48452">
    <property type="entry name" value="TPR-like"/>
    <property type="match status" value="1"/>
</dbReference>
<proteinExistence type="predicted"/>
<dbReference type="GO" id="GO:0003723">
    <property type="term" value="F:RNA binding"/>
    <property type="evidence" value="ECO:0007669"/>
    <property type="project" value="InterPro"/>
</dbReference>
<protein>
    <recommendedName>
        <fullName evidence="5">Pentacotripeptide-repeat region of PRORP domain-containing protein</fullName>
    </recommendedName>
</protein>
<dbReference type="PROSITE" id="PS51375">
    <property type="entry name" value="PPR"/>
    <property type="match status" value="3"/>
</dbReference>
<evidence type="ECO:0008006" key="5">
    <source>
        <dbReference type="Google" id="ProtNLM"/>
    </source>
</evidence>
<reference evidence="3 4" key="1">
    <citation type="journal article" date="2011" name="Science">
        <title>The Selaginella genome identifies genetic changes associated with the evolution of vascular plants.</title>
        <authorList>
            <person name="Banks J.A."/>
            <person name="Nishiyama T."/>
            <person name="Hasebe M."/>
            <person name="Bowman J.L."/>
            <person name="Gribskov M."/>
            <person name="dePamphilis C."/>
            <person name="Albert V.A."/>
            <person name="Aono N."/>
            <person name="Aoyama T."/>
            <person name="Ambrose B.A."/>
            <person name="Ashton N.W."/>
            <person name="Axtell M.J."/>
            <person name="Barker E."/>
            <person name="Barker M.S."/>
            <person name="Bennetzen J.L."/>
            <person name="Bonawitz N.D."/>
            <person name="Chapple C."/>
            <person name="Cheng C."/>
            <person name="Correa L.G."/>
            <person name="Dacre M."/>
            <person name="DeBarry J."/>
            <person name="Dreyer I."/>
            <person name="Elias M."/>
            <person name="Engstrom E.M."/>
            <person name="Estelle M."/>
            <person name="Feng L."/>
            <person name="Finet C."/>
            <person name="Floyd S.K."/>
            <person name="Frommer W.B."/>
            <person name="Fujita T."/>
            <person name="Gramzow L."/>
            <person name="Gutensohn M."/>
            <person name="Harholt J."/>
            <person name="Hattori M."/>
            <person name="Heyl A."/>
            <person name="Hirai T."/>
            <person name="Hiwatashi Y."/>
            <person name="Ishikawa M."/>
            <person name="Iwata M."/>
            <person name="Karol K.G."/>
            <person name="Koehler B."/>
            <person name="Kolukisaoglu U."/>
            <person name="Kubo M."/>
            <person name="Kurata T."/>
            <person name="Lalonde S."/>
            <person name="Li K."/>
            <person name="Li Y."/>
            <person name="Litt A."/>
            <person name="Lyons E."/>
            <person name="Manning G."/>
            <person name="Maruyama T."/>
            <person name="Michael T.P."/>
            <person name="Mikami K."/>
            <person name="Miyazaki S."/>
            <person name="Morinaga S."/>
            <person name="Murata T."/>
            <person name="Mueller-Roeber B."/>
            <person name="Nelson D.R."/>
            <person name="Obara M."/>
            <person name="Oguri Y."/>
            <person name="Olmstead R.G."/>
            <person name="Onodera N."/>
            <person name="Petersen B.L."/>
            <person name="Pils B."/>
            <person name="Prigge M."/>
            <person name="Rensing S.A."/>
            <person name="Riano-Pachon D.M."/>
            <person name="Roberts A.W."/>
            <person name="Sato Y."/>
            <person name="Scheller H.V."/>
            <person name="Schulz B."/>
            <person name="Schulz C."/>
            <person name="Shakirov E.V."/>
            <person name="Shibagaki N."/>
            <person name="Shinohara N."/>
            <person name="Shippen D.E."/>
            <person name="Soerensen I."/>
            <person name="Sotooka R."/>
            <person name="Sugimoto N."/>
            <person name="Sugita M."/>
            <person name="Sumikawa N."/>
            <person name="Tanurdzic M."/>
            <person name="Theissen G."/>
            <person name="Ulvskov P."/>
            <person name="Wakazuki S."/>
            <person name="Weng J.K."/>
            <person name="Willats W.W."/>
            <person name="Wipf D."/>
            <person name="Wolf P.G."/>
            <person name="Yang L."/>
            <person name="Zimmer A.D."/>
            <person name="Zhu Q."/>
            <person name="Mitros T."/>
            <person name="Hellsten U."/>
            <person name="Loque D."/>
            <person name="Otillar R."/>
            <person name="Salamov A."/>
            <person name="Schmutz J."/>
            <person name="Shapiro H."/>
            <person name="Lindquist E."/>
            <person name="Lucas S."/>
            <person name="Rokhsar D."/>
            <person name="Grigoriev I.V."/>
        </authorList>
    </citation>
    <scope>NUCLEOTIDE SEQUENCE [LARGE SCALE GENOMIC DNA]</scope>
</reference>
<dbReference type="eggNOG" id="KOG4197">
    <property type="taxonomic scope" value="Eukaryota"/>
</dbReference>
<dbReference type="Gramene" id="EFJ36295">
    <property type="protein sequence ID" value="EFJ36295"/>
    <property type="gene ID" value="SELMODRAFT_78126"/>
</dbReference>
<dbReference type="Pfam" id="PF01535">
    <property type="entry name" value="PPR"/>
    <property type="match status" value="5"/>
</dbReference>
<evidence type="ECO:0000256" key="1">
    <source>
        <dbReference type="ARBA" id="ARBA00022737"/>
    </source>
</evidence>
<sequence>MIQAYVDAGRLEEARAIMDRSMPATNEFIEPWTVLMVGYARAGQAEEAREVFARMPGKNAAAWTVMLATQISWNTMLAGYGVHHGKLLEAQEIFYTMPARSIVSWNSLLGSVTGNGNLEAAARFFERFPEKNVVSYNTMIAGNAQAGELSSCFNLVAKMAIEGLTLDEQSFSSVLAASSHGGKLEQGLRHFVLMSGDFGITALREHYDSVTDILGRAGNLELAREVVQAMPFLPDLLAWGSLLGGYQMQSGQGFTQRAARSVFELGLGRANNHTKW</sequence>
<dbReference type="AlphaFoldDB" id="D8QUH2"/>
<dbReference type="KEGG" id="smo:SELMODRAFT_78126"/>
<accession>D8QUH2</accession>
<feature type="repeat" description="PPR" evidence="2">
    <location>
        <begin position="28"/>
        <end position="62"/>
    </location>
</feature>
<keyword evidence="1" id="KW-0677">Repeat</keyword>
<organism evidence="4">
    <name type="scientific">Selaginella moellendorffii</name>
    <name type="common">Spikemoss</name>
    <dbReference type="NCBI Taxonomy" id="88036"/>
    <lineage>
        <taxon>Eukaryota</taxon>
        <taxon>Viridiplantae</taxon>
        <taxon>Streptophyta</taxon>
        <taxon>Embryophyta</taxon>
        <taxon>Tracheophyta</taxon>
        <taxon>Lycopodiopsida</taxon>
        <taxon>Selaginellales</taxon>
        <taxon>Selaginellaceae</taxon>
        <taxon>Selaginella</taxon>
    </lineage>
</organism>
<dbReference type="InterPro" id="IPR046960">
    <property type="entry name" value="PPR_At4g14850-like_plant"/>
</dbReference>
<feature type="repeat" description="PPR" evidence="2">
    <location>
        <begin position="69"/>
        <end position="104"/>
    </location>
</feature>
<dbReference type="InterPro" id="IPR002885">
    <property type="entry name" value="PPR_rpt"/>
</dbReference>
<dbReference type="NCBIfam" id="TIGR00756">
    <property type="entry name" value="PPR"/>
    <property type="match status" value="1"/>
</dbReference>
<name>D8QUH2_SELML</name>
<evidence type="ECO:0000256" key="2">
    <source>
        <dbReference type="PROSITE-ProRule" id="PRU00708"/>
    </source>
</evidence>
<dbReference type="GO" id="GO:0009451">
    <property type="term" value="P:RNA modification"/>
    <property type="evidence" value="ECO:0007669"/>
    <property type="project" value="InterPro"/>
</dbReference>
<dbReference type="STRING" id="88036.D8QUH2"/>
<dbReference type="HOGENOM" id="CLU_002706_0_0_1"/>
<dbReference type="PANTHER" id="PTHR47926">
    <property type="entry name" value="PENTATRICOPEPTIDE REPEAT-CONTAINING PROTEIN"/>
    <property type="match status" value="1"/>
</dbReference>
<dbReference type="InParanoid" id="D8QUH2"/>
<dbReference type="Gene3D" id="1.25.40.10">
    <property type="entry name" value="Tetratricopeptide repeat domain"/>
    <property type="match status" value="2"/>
</dbReference>
<feature type="repeat" description="PPR" evidence="2">
    <location>
        <begin position="132"/>
        <end position="166"/>
    </location>
</feature>
<evidence type="ECO:0000313" key="3">
    <source>
        <dbReference type="EMBL" id="EFJ36295.1"/>
    </source>
</evidence>
<dbReference type="InterPro" id="IPR011990">
    <property type="entry name" value="TPR-like_helical_dom_sf"/>
</dbReference>
<keyword evidence="4" id="KW-1185">Reference proteome</keyword>